<dbReference type="eggNOG" id="KOG3146">
    <property type="taxonomic scope" value="Eukaryota"/>
</dbReference>
<keyword evidence="2 6" id="KW-0812">Transmembrane</keyword>
<feature type="compositionally biased region" description="Low complexity" evidence="7">
    <location>
        <begin position="233"/>
        <end position="249"/>
    </location>
</feature>
<dbReference type="Pfam" id="PF01569">
    <property type="entry name" value="PAP2"/>
    <property type="match status" value="1"/>
</dbReference>
<evidence type="ECO:0000256" key="1">
    <source>
        <dbReference type="ARBA" id="ARBA00004141"/>
    </source>
</evidence>
<feature type="transmembrane region" description="Helical" evidence="6">
    <location>
        <begin position="99"/>
        <end position="116"/>
    </location>
</feature>
<dbReference type="eggNOG" id="KOG1018">
    <property type="taxonomic scope" value="Eukaryota"/>
</dbReference>
<dbReference type="PANTHER" id="PTHR11247">
    <property type="entry name" value="PALMITOYL-PROTEIN THIOESTERASE/DOLICHYLDIPHOSPHATASE 1"/>
    <property type="match status" value="1"/>
</dbReference>
<dbReference type="GO" id="GO:0006487">
    <property type="term" value="P:protein N-linked glycosylation"/>
    <property type="evidence" value="ECO:0007669"/>
    <property type="project" value="UniProtKB-UniRule"/>
</dbReference>
<dbReference type="GO" id="GO:0008610">
    <property type="term" value="P:lipid biosynthetic process"/>
    <property type="evidence" value="ECO:0007669"/>
    <property type="project" value="TreeGrafter"/>
</dbReference>
<dbReference type="SUPFAM" id="SSF53927">
    <property type="entry name" value="Cytidine deaminase-like"/>
    <property type="match status" value="1"/>
</dbReference>
<dbReference type="GeneID" id="19320131"/>
<dbReference type="EMBL" id="KE361645">
    <property type="protein sequence ID" value="EPQ26403.1"/>
    <property type="molecule type" value="Genomic_DNA"/>
</dbReference>
<feature type="compositionally biased region" description="Basic residues" evidence="7">
    <location>
        <begin position="547"/>
        <end position="557"/>
    </location>
</feature>
<dbReference type="InterPro" id="IPR000326">
    <property type="entry name" value="PAP2/HPO"/>
</dbReference>
<dbReference type="AlphaFoldDB" id="A0A061H200"/>
<evidence type="ECO:0000313" key="9">
    <source>
        <dbReference type="EMBL" id="EPQ26403.1"/>
    </source>
</evidence>
<feature type="transmembrane region" description="Helical" evidence="6">
    <location>
        <begin position="137"/>
        <end position="156"/>
    </location>
</feature>
<comment type="subcellular location">
    <subcellularLocation>
        <location evidence="6">Endoplasmic reticulum membrane</location>
        <topology evidence="6">Multi-pass membrane protein</topology>
    </subcellularLocation>
    <subcellularLocation>
        <location evidence="1">Membrane</location>
        <topology evidence="1">Multi-pass membrane protein</topology>
    </subcellularLocation>
</comment>
<evidence type="ECO:0000256" key="7">
    <source>
        <dbReference type="SAM" id="MobiDB-lite"/>
    </source>
</evidence>
<gene>
    <name evidence="9" type="ORF">PFL1_06051</name>
</gene>
<evidence type="ECO:0000256" key="2">
    <source>
        <dbReference type="ARBA" id="ARBA00022692"/>
    </source>
</evidence>
<dbReference type="PANTHER" id="PTHR11247:SF1">
    <property type="entry name" value="DOLICHYLDIPHOSPHATASE 1"/>
    <property type="match status" value="1"/>
</dbReference>
<comment type="catalytic activity">
    <reaction evidence="6">
        <text>a di-trans,poly-cis-dolichyl diphosphate + H2O = a di-trans,poly-cis-dolichyl phosphate + phosphate + H(+)</text>
        <dbReference type="Rhea" id="RHEA:14385"/>
        <dbReference type="Rhea" id="RHEA-COMP:19498"/>
        <dbReference type="Rhea" id="RHEA-COMP:19506"/>
        <dbReference type="ChEBI" id="CHEBI:15377"/>
        <dbReference type="ChEBI" id="CHEBI:15378"/>
        <dbReference type="ChEBI" id="CHEBI:43474"/>
        <dbReference type="ChEBI" id="CHEBI:57497"/>
        <dbReference type="ChEBI" id="CHEBI:57683"/>
        <dbReference type="EC" id="3.6.1.43"/>
    </reaction>
</comment>
<reference evidence="9 10" key="1">
    <citation type="journal article" date="2013" name="Plant Cell">
        <title>The transition from a phytopathogenic smut ancestor to an anamorphic biocontrol agent deciphered by comparative whole-genome analysis.</title>
        <authorList>
            <person name="Lefebvre F."/>
            <person name="Joly D.L."/>
            <person name="Labbe C."/>
            <person name="Teichmann B."/>
            <person name="Linning R."/>
            <person name="Belzile F."/>
            <person name="Bakkeren G."/>
            <person name="Belanger R.R."/>
        </authorList>
    </citation>
    <scope>NUCLEOTIDE SEQUENCE [LARGE SCALE GENOMIC DNA]</scope>
    <source>
        <strain evidence="9 10">PF-1</strain>
    </source>
</reference>
<dbReference type="UniPathway" id="UPA00378"/>
<feature type="domain" description="CMP/dCMP-type deaminase" evidence="8">
    <location>
        <begin position="354"/>
        <end position="498"/>
    </location>
</feature>
<dbReference type="RefSeq" id="XP_007881780.1">
    <property type="nucleotide sequence ID" value="XM_007883589.1"/>
</dbReference>
<protein>
    <recommendedName>
        <fullName evidence="6">Dolichyldiphosphatase</fullName>
        <ecNumber evidence="6">3.6.1.43</ecNumber>
    </recommendedName>
</protein>
<dbReference type="PROSITE" id="PS51747">
    <property type="entry name" value="CYT_DCMP_DEAMINASES_2"/>
    <property type="match status" value="1"/>
</dbReference>
<dbReference type="HOGENOM" id="CLU_515056_0_0_1"/>
<dbReference type="InterPro" id="IPR039667">
    <property type="entry name" value="Dolichyldiphosphatase_PAP2"/>
</dbReference>
<feature type="transmembrane region" description="Helical" evidence="6">
    <location>
        <begin position="162"/>
        <end position="181"/>
    </location>
</feature>
<sequence length="601" mass="66774">MVRGSSIDPARYTSLALTHVRYDPQDPFSKILSLATLSPIFLLCSYITIILYRRELTFINALIGQLSCEGLNWLLKRLIRQPRPTADFGSGYGMPSSHSQFLGFFAAFFLAHFGLNRPPPMQTRTVVGFMRRLEHDAAMLAIALLAAITCYSRYHLHYHTPLQIFVGASIGLVYGAAYYYLTEHLTRKALRLPAPLGVGSDSSSIAVKANRMIAPSSTSSSLRQRKQSQPEVATRASTASAAAAKTAGRSGHHRRSSSISDRFIPDLHPAPPLRQIILDHPIAVAFRIRDSWMVWRDGGIEGEYGAWQREWKKRRKPWKRYYDSLASSSADEAVVDDDDDMEENGNLRAKPNKERDYDLMVVALREADKCIPLTTAFCVGCVIAIQPMPNEAVIDSQTGILTTGYSRELPGNTHAEQCALDKLERLYGRRRTSDPAGGRSAKEATIKLDLYTTMEPCSERLSGNAPCVQRILAFNKAGRDGELVFSLPVGGGGGSGSDGEGKSRDVVLIIDRVLQGVSEPEDFVLCQGARMLREQHVQVETVVAPPSHHHQRQQQQHRPHDPGAGWTPKPDWLEKECLRIAKKGHQDEPTADPRVVELWSQ</sequence>
<feature type="region of interest" description="Disordered" evidence="7">
    <location>
        <begin position="216"/>
        <end position="264"/>
    </location>
</feature>
<comment type="pathway">
    <text evidence="6">Protein modification; protein glycosylation.</text>
</comment>
<dbReference type="GO" id="GO:0006139">
    <property type="term" value="P:nucleobase-containing compound metabolic process"/>
    <property type="evidence" value="ECO:0007669"/>
    <property type="project" value="UniProtKB-ARBA"/>
</dbReference>
<dbReference type="InterPro" id="IPR036938">
    <property type="entry name" value="PAP2/HPO_sf"/>
</dbReference>
<dbReference type="Gene3D" id="1.20.144.10">
    <property type="entry name" value="Phosphatidic acid phosphatase type 2/haloperoxidase"/>
    <property type="match status" value="1"/>
</dbReference>
<dbReference type="OrthoDB" id="302705at2759"/>
<proteinExistence type="inferred from homology"/>
<name>A0A061H200_9BASI</name>
<evidence type="ECO:0000256" key="3">
    <source>
        <dbReference type="ARBA" id="ARBA00022801"/>
    </source>
</evidence>
<dbReference type="Proteomes" id="UP000053664">
    <property type="component" value="Unassembled WGS sequence"/>
</dbReference>
<dbReference type="GO" id="GO:0047874">
    <property type="term" value="F:dolichyldiphosphatase activity"/>
    <property type="evidence" value="ECO:0007669"/>
    <property type="project" value="UniProtKB-UniRule"/>
</dbReference>
<dbReference type="InterPro" id="IPR016193">
    <property type="entry name" value="Cytidine_deaminase-like"/>
</dbReference>
<dbReference type="EC" id="3.6.1.43" evidence="6"/>
<organism evidence="9 10">
    <name type="scientific">Pseudozyma flocculosa PF-1</name>
    <dbReference type="NCBI Taxonomy" id="1277687"/>
    <lineage>
        <taxon>Eukaryota</taxon>
        <taxon>Fungi</taxon>
        <taxon>Dikarya</taxon>
        <taxon>Basidiomycota</taxon>
        <taxon>Ustilaginomycotina</taxon>
        <taxon>Ustilaginomycetes</taxon>
        <taxon>Ustilaginales</taxon>
        <taxon>Ustilaginaceae</taxon>
        <taxon>Pseudozyma</taxon>
    </lineage>
</organism>
<evidence type="ECO:0000256" key="4">
    <source>
        <dbReference type="ARBA" id="ARBA00022989"/>
    </source>
</evidence>
<evidence type="ECO:0000256" key="5">
    <source>
        <dbReference type="ARBA" id="ARBA00023136"/>
    </source>
</evidence>
<dbReference type="GO" id="GO:0005789">
    <property type="term" value="C:endoplasmic reticulum membrane"/>
    <property type="evidence" value="ECO:0007669"/>
    <property type="project" value="UniProtKB-SubCell"/>
</dbReference>
<dbReference type="Pfam" id="PF18785">
    <property type="entry name" value="Inv-AAD"/>
    <property type="match status" value="1"/>
</dbReference>
<evidence type="ECO:0000313" key="10">
    <source>
        <dbReference type="Proteomes" id="UP000053664"/>
    </source>
</evidence>
<comment type="similarity">
    <text evidence="6">Belongs to the dolichyldiphosphatase family.</text>
</comment>
<accession>A0A061H200</accession>
<feature type="region of interest" description="Disordered" evidence="7">
    <location>
        <begin position="543"/>
        <end position="570"/>
    </location>
</feature>
<keyword evidence="5 6" id="KW-0472">Membrane</keyword>
<dbReference type="InterPro" id="IPR002125">
    <property type="entry name" value="CMP_dCMP_dom"/>
</dbReference>
<dbReference type="KEGG" id="pfp:PFL1_06051"/>
<evidence type="ECO:0000259" key="8">
    <source>
        <dbReference type="PROSITE" id="PS51747"/>
    </source>
</evidence>
<feature type="transmembrane region" description="Helical" evidence="6">
    <location>
        <begin position="31"/>
        <end position="52"/>
    </location>
</feature>
<keyword evidence="6" id="KW-0256">Endoplasmic reticulum</keyword>
<dbReference type="CDD" id="cd03382">
    <property type="entry name" value="PAP2_dolichyldiphosphatase"/>
    <property type="match status" value="1"/>
</dbReference>
<keyword evidence="3 6" id="KW-0378">Hydrolase</keyword>
<feature type="compositionally biased region" description="Polar residues" evidence="7">
    <location>
        <begin position="216"/>
        <end position="231"/>
    </location>
</feature>
<dbReference type="SUPFAM" id="SSF48317">
    <property type="entry name" value="Acid phosphatase/Vanadium-dependent haloperoxidase"/>
    <property type="match status" value="1"/>
</dbReference>
<keyword evidence="4 6" id="KW-1133">Transmembrane helix</keyword>
<comment type="function">
    <text evidence="6">Required for efficient N-glycosylation. Necessary for maintaining optimal levels of dolichol-linked oligosaccharides. Hydrolyzes dolichyl pyrophosphate at a very high rate and dolichyl monophosphate at a much lower rate. Does not act on phosphatidate.</text>
</comment>
<dbReference type="Gene3D" id="3.40.140.10">
    <property type="entry name" value="Cytidine Deaminase, domain 2"/>
    <property type="match status" value="1"/>
</dbReference>
<evidence type="ECO:0000256" key="6">
    <source>
        <dbReference type="RuleBase" id="RU367078"/>
    </source>
</evidence>